<evidence type="ECO:0008006" key="9">
    <source>
        <dbReference type="Google" id="ProtNLM"/>
    </source>
</evidence>
<keyword evidence="2" id="KW-0349">Heme</keyword>
<dbReference type="InterPro" id="IPR050196">
    <property type="entry name" value="Cytochrome_P450_Monoox"/>
</dbReference>
<dbReference type="SUPFAM" id="SSF48264">
    <property type="entry name" value="Cytochrome P450"/>
    <property type="match status" value="1"/>
</dbReference>
<dbReference type="PANTHER" id="PTHR24291">
    <property type="entry name" value="CYTOCHROME P450 FAMILY 4"/>
    <property type="match status" value="1"/>
</dbReference>
<dbReference type="InterPro" id="IPR001128">
    <property type="entry name" value="Cyt_P450"/>
</dbReference>
<evidence type="ECO:0000256" key="6">
    <source>
        <dbReference type="ARBA" id="ARBA00023033"/>
    </source>
</evidence>
<dbReference type="Pfam" id="PF00067">
    <property type="entry name" value="p450"/>
    <property type="match status" value="1"/>
</dbReference>
<dbReference type="PRINTS" id="PR00463">
    <property type="entry name" value="EP450I"/>
</dbReference>
<dbReference type="AlphaFoldDB" id="A0A0F9LVG1"/>
<dbReference type="GO" id="GO:0004497">
    <property type="term" value="F:monooxygenase activity"/>
    <property type="evidence" value="ECO:0007669"/>
    <property type="project" value="UniProtKB-KW"/>
</dbReference>
<evidence type="ECO:0000256" key="7">
    <source>
        <dbReference type="SAM" id="MobiDB-lite"/>
    </source>
</evidence>
<name>A0A0F9LVG1_9ZZZZ</name>
<protein>
    <recommendedName>
        <fullName evidence="9">Cytochrome P450</fullName>
    </recommendedName>
</protein>
<evidence type="ECO:0000256" key="5">
    <source>
        <dbReference type="ARBA" id="ARBA00023004"/>
    </source>
</evidence>
<dbReference type="PRINTS" id="PR00385">
    <property type="entry name" value="P450"/>
</dbReference>
<dbReference type="Gene3D" id="1.10.630.10">
    <property type="entry name" value="Cytochrome P450"/>
    <property type="match status" value="1"/>
</dbReference>
<gene>
    <name evidence="8" type="ORF">LCGC14_1168390</name>
</gene>
<dbReference type="GO" id="GO:0020037">
    <property type="term" value="F:heme binding"/>
    <property type="evidence" value="ECO:0007669"/>
    <property type="project" value="InterPro"/>
</dbReference>
<dbReference type="InterPro" id="IPR017972">
    <property type="entry name" value="Cyt_P450_CS"/>
</dbReference>
<dbReference type="GO" id="GO:0005506">
    <property type="term" value="F:iron ion binding"/>
    <property type="evidence" value="ECO:0007669"/>
    <property type="project" value="InterPro"/>
</dbReference>
<keyword evidence="5" id="KW-0408">Iron</keyword>
<proteinExistence type="inferred from homology"/>
<comment type="caution">
    <text evidence="8">The sequence shown here is derived from an EMBL/GenBank/DDBJ whole genome shotgun (WGS) entry which is preliminary data.</text>
</comment>
<evidence type="ECO:0000256" key="2">
    <source>
        <dbReference type="ARBA" id="ARBA00022617"/>
    </source>
</evidence>
<comment type="similarity">
    <text evidence="1">Belongs to the cytochrome P450 family.</text>
</comment>
<organism evidence="8">
    <name type="scientific">marine sediment metagenome</name>
    <dbReference type="NCBI Taxonomy" id="412755"/>
    <lineage>
        <taxon>unclassified sequences</taxon>
        <taxon>metagenomes</taxon>
        <taxon>ecological metagenomes</taxon>
    </lineage>
</organism>
<evidence type="ECO:0000256" key="4">
    <source>
        <dbReference type="ARBA" id="ARBA00023002"/>
    </source>
</evidence>
<evidence type="ECO:0000256" key="1">
    <source>
        <dbReference type="ARBA" id="ARBA00010617"/>
    </source>
</evidence>
<evidence type="ECO:0000313" key="8">
    <source>
        <dbReference type="EMBL" id="KKM97398.1"/>
    </source>
</evidence>
<dbReference type="GO" id="GO:0016705">
    <property type="term" value="F:oxidoreductase activity, acting on paired donors, with incorporation or reduction of molecular oxygen"/>
    <property type="evidence" value="ECO:0007669"/>
    <property type="project" value="InterPro"/>
</dbReference>
<dbReference type="InterPro" id="IPR002401">
    <property type="entry name" value="Cyt_P450_E_grp-I"/>
</dbReference>
<dbReference type="PANTHER" id="PTHR24291:SF50">
    <property type="entry name" value="BIFUNCTIONAL ALBAFLAVENONE MONOOXYGENASE_TERPENE SYNTHASE"/>
    <property type="match status" value="1"/>
</dbReference>
<keyword evidence="3" id="KW-0479">Metal-binding</keyword>
<accession>A0A0F9LVG1</accession>
<keyword evidence="4" id="KW-0560">Oxidoreductase</keyword>
<dbReference type="PROSITE" id="PS00086">
    <property type="entry name" value="CYTOCHROME_P450"/>
    <property type="match status" value="1"/>
</dbReference>
<feature type="region of interest" description="Disordered" evidence="7">
    <location>
        <begin position="1"/>
        <end position="21"/>
    </location>
</feature>
<dbReference type="EMBL" id="LAZR01005751">
    <property type="protein sequence ID" value="KKM97398.1"/>
    <property type="molecule type" value="Genomic_DNA"/>
</dbReference>
<evidence type="ECO:0000256" key="3">
    <source>
        <dbReference type="ARBA" id="ARBA00022723"/>
    </source>
</evidence>
<sequence length="458" mass="53314">MQMMKESKTTSTPIPVSKKGSVPSVPQLEVFKNQNAILRNPLPFHHENFEKLGHTFMVKLGAGYKIIFTRDSETIKYILQKNHKNYQKSPLQTKDLGKYIGQGLLTSNGEHWRKHRRMVQPAFHKKKLVGLLDAMWSAVQDEIERIDASTVQNVLPLMGDVAFQVVARALFSAEDIRERMQKLQRITVLNQKMLIREMRRPYLKWWFQLDGSIKRHLELSKDAQNILNEIVEERLASGEEKDDLLDMLLQAKYEDGTAMPRKQLLDELLILFTAGHETTANALSFTLYLLAKHPEMQEEVYQETQKADFENGDQMQNLSLLIFTQQCIEEAMRLYPPVYVIDRVSIKDDIVDERKIKKRTTWLLSMYELHRSAHWDNPDEFRPERFAADVKKNHSDYYYPFGAGPRMCVGNNFAMYEMIMAVGGIVKKFKLTTDMDEVVLDPLVSLRPKEVVLRFSER</sequence>
<dbReference type="InterPro" id="IPR036396">
    <property type="entry name" value="Cyt_P450_sf"/>
</dbReference>
<reference evidence="8" key="1">
    <citation type="journal article" date="2015" name="Nature">
        <title>Complex archaea that bridge the gap between prokaryotes and eukaryotes.</title>
        <authorList>
            <person name="Spang A."/>
            <person name="Saw J.H."/>
            <person name="Jorgensen S.L."/>
            <person name="Zaremba-Niedzwiedzka K."/>
            <person name="Martijn J."/>
            <person name="Lind A.E."/>
            <person name="van Eijk R."/>
            <person name="Schleper C."/>
            <person name="Guy L."/>
            <person name="Ettema T.J."/>
        </authorList>
    </citation>
    <scope>NUCLEOTIDE SEQUENCE</scope>
</reference>
<keyword evidence="6" id="KW-0503">Monooxygenase</keyword>